<evidence type="ECO:0000256" key="6">
    <source>
        <dbReference type="ARBA" id="ARBA00022692"/>
    </source>
</evidence>
<evidence type="ECO:0000256" key="8">
    <source>
        <dbReference type="ARBA" id="ARBA00023136"/>
    </source>
</evidence>
<dbReference type="EMBL" id="VJOM01000001">
    <property type="protein sequence ID" value="TSE34062.1"/>
    <property type="molecule type" value="Genomic_DNA"/>
</dbReference>
<dbReference type="RefSeq" id="WP_143897322.1">
    <property type="nucleotide sequence ID" value="NZ_CP083911.1"/>
</dbReference>
<dbReference type="InterPro" id="IPR022346">
    <property type="entry name" value="T2SS_GspH"/>
</dbReference>
<dbReference type="GO" id="GO:0015628">
    <property type="term" value="P:protein secretion by the type II secretion system"/>
    <property type="evidence" value="ECO:0007669"/>
    <property type="project" value="InterPro"/>
</dbReference>
<feature type="domain" description="General secretion pathway GspH" evidence="12">
    <location>
        <begin position="62"/>
        <end position="162"/>
    </location>
</feature>
<evidence type="ECO:0000256" key="3">
    <source>
        <dbReference type="ARBA" id="ARBA00022475"/>
    </source>
</evidence>
<proteinExistence type="inferred from homology"/>
<dbReference type="STRING" id="307486.GCA_000807215_00169"/>
<dbReference type="SUPFAM" id="SSF54523">
    <property type="entry name" value="Pili subunits"/>
    <property type="match status" value="1"/>
</dbReference>
<keyword evidence="3" id="KW-1003">Cell membrane</keyword>
<evidence type="ECO:0000313" key="13">
    <source>
        <dbReference type="EMBL" id="TSE34062.1"/>
    </source>
</evidence>
<dbReference type="GO" id="GO:0005886">
    <property type="term" value="C:plasma membrane"/>
    <property type="evidence" value="ECO:0007669"/>
    <property type="project" value="UniProtKB-SubCell"/>
</dbReference>
<dbReference type="NCBIfam" id="TIGR02532">
    <property type="entry name" value="IV_pilin_GFxxxE"/>
    <property type="match status" value="1"/>
</dbReference>
<feature type="transmembrane region" description="Helical" evidence="11">
    <location>
        <begin position="25"/>
        <end position="50"/>
    </location>
</feature>
<dbReference type="Pfam" id="PF07963">
    <property type="entry name" value="N_methyl"/>
    <property type="match status" value="1"/>
</dbReference>
<dbReference type="AlphaFoldDB" id="A0A554XDZ6"/>
<keyword evidence="7 11" id="KW-1133">Transmembrane helix</keyword>
<accession>A0A554XDZ6</accession>
<name>A0A554XDZ6_9BURK</name>
<evidence type="ECO:0000256" key="1">
    <source>
        <dbReference type="ARBA" id="ARBA00004377"/>
    </source>
</evidence>
<evidence type="ECO:0000313" key="14">
    <source>
        <dbReference type="Proteomes" id="UP000317763"/>
    </source>
</evidence>
<comment type="subcellular location">
    <subcellularLocation>
        <location evidence="1">Cell inner membrane</location>
        <topology evidence="1">Single-pass membrane protein</topology>
    </subcellularLocation>
</comment>
<evidence type="ECO:0000256" key="4">
    <source>
        <dbReference type="ARBA" id="ARBA00022481"/>
    </source>
</evidence>
<evidence type="ECO:0000256" key="7">
    <source>
        <dbReference type="ARBA" id="ARBA00022989"/>
    </source>
</evidence>
<comment type="caution">
    <text evidence="13">The sequence shown here is derived from an EMBL/GenBank/DDBJ whole genome shotgun (WGS) entry which is preliminary data.</text>
</comment>
<organism evidence="13 14">
    <name type="scientific">Tepidimonas taiwanensis</name>
    <dbReference type="NCBI Taxonomy" id="307486"/>
    <lineage>
        <taxon>Bacteria</taxon>
        <taxon>Pseudomonadati</taxon>
        <taxon>Pseudomonadota</taxon>
        <taxon>Betaproteobacteria</taxon>
        <taxon>Burkholderiales</taxon>
        <taxon>Tepidimonas</taxon>
    </lineage>
</organism>
<dbReference type="PROSITE" id="PS00409">
    <property type="entry name" value="PROKAR_NTER_METHYL"/>
    <property type="match status" value="1"/>
</dbReference>
<evidence type="ECO:0000256" key="10">
    <source>
        <dbReference type="ARBA" id="ARBA00030775"/>
    </source>
</evidence>
<dbReference type="Proteomes" id="UP000317763">
    <property type="component" value="Unassembled WGS sequence"/>
</dbReference>
<keyword evidence="6 11" id="KW-0812">Transmembrane</keyword>
<reference evidence="13 14" key="1">
    <citation type="submission" date="2019-07" db="EMBL/GenBank/DDBJ databases">
        <title>Tepidimonas taiwanensis I1-1 draft genome.</title>
        <authorList>
            <person name="Da Costa M.S."/>
            <person name="Froufe H.J.C."/>
            <person name="Egas C."/>
            <person name="Albuquerque L."/>
        </authorList>
    </citation>
    <scope>NUCLEOTIDE SEQUENCE [LARGE SCALE GENOMIC DNA]</scope>
    <source>
        <strain evidence="13 14">I1-1</strain>
    </source>
</reference>
<dbReference type="InterPro" id="IPR012902">
    <property type="entry name" value="N_methyl_site"/>
</dbReference>
<evidence type="ECO:0000256" key="11">
    <source>
        <dbReference type="SAM" id="Phobius"/>
    </source>
</evidence>
<dbReference type="Pfam" id="PF12019">
    <property type="entry name" value="GspH"/>
    <property type="match status" value="1"/>
</dbReference>
<evidence type="ECO:0000259" key="12">
    <source>
        <dbReference type="Pfam" id="PF12019"/>
    </source>
</evidence>
<keyword evidence="5" id="KW-0997">Cell inner membrane</keyword>
<sequence length="174" mass="19019">MLISATAHSAGWTVRRGPRNRRSSAGFTLVELLVVLLIMGMVAGGAGVAIDRWQRHAAYRETANRIERGLRLAQDQAARTGRPVAYVFDLQARRHGVWMPTAAEPRWDGTWPADLQLRVTVAEGAVPAPWLGIVYMPDGGGTGGTVDLLRAPEVGARLRIDWMTGSLQRQELTP</sequence>
<dbReference type="InterPro" id="IPR045584">
    <property type="entry name" value="Pilin-like"/>
</dbReference>
<dbReference type="GO" id="GO:0015627">
    <property type="term" value="C:type II protein secretion system complex"/>
    <property type="evidence" value="ECO:0007669"/>
    <property type="project" value="InterPro"/>
</dbReference>
<evidence type="ECO:0000256" key="9">
    <source>
        <dbReference type="ARBA" id="ARBA00025772"/>
    </source>
</evidence>
<dbReference type="Gene3D" id="3.30.700.10">
    <property type="entry name" value="Glycoprotein, Type 4 Pilin"/>
    <property type="match status" value="1"/>
</dbReference>
<keyword evidence="8 11" id="KW-0472">Membrane</keyword>
<evidence type="ECO:0000256" key="5">
    <source>
        <dbReference type="ARBA" id="ARBA00022519"/>
    </source>
</evidence>
<keyword evidence="14" id="KW-1185">Reference proteome</keyword>
<gene>
    <name evidence="13" type="ORF">Ttaiw_00122</name>
</gene>
<protein>
    <recommendedName>
        <fullName evidence="2">Type II secretion system protein H</fullName>
    </recommendedName>
    <alternativeName>
        <fullName evidence="10">General secretion pathway protein H</fullName>
    </alternativeName>
</protein>
<evidence type="ECO:0000256" key="2">
    <source>
        <dbReference type="ARBA" id="ARBA00021549"/>
    </source>
</evidence>
<keyword evidence="4" id="KW-0488">Methylation</keyword>
<comment type="similarity">
    <text evidence="9">Belongs to the GSP H family.</text>
</comment>
<dbReference type="OrthoDB" id="8481584at2"/>